<keyword evidence="1" id="KW-0472">Membrane</keyword>
<keyword evidence="1" id="KW-1133">Transmembrane helix</keyword>
<proteinExistence type="predicted"/>
<dbReference type="EMBL" id="JAATIS010008602">
    <property type="protein sequence ID" value="KAG2456638.1"/>
    <property type="molecule type" value="Genomic_DNA"/>
</dbReference>
<reference evidence="2 3" key="1">
    <citation type="journal article" date="2021" name="Cell">
        <title>Tracing the genetic footprints of vertebrate landing in non-teleost ray-finned fishes.</title>
        <authorList>
            <person name="Bi X."/>
            <person name="Wang K."/>
            <person name="Yang L."/>
            <person name="Pan H."/>
            <person name="Jiang H."/>
            <person name="Wei Q."/>
            <person name="Fang M."/>
            <person name="Yu H."/>
            <person name="Zhu C."/>
            <person name="Cai Y."/>
            <person name="He Y."/>
            <person name="Gan X."/>
            <person name="Zeng H."/>
            <person name="Yu D."/>
            <person name="Zhu Y."/>
            <person name="Jiang H."/>
            <person name="Qiu Q."/>
            <person name="Yang H."/>
            <person name="Zhang Y.E."/>
            <person name="Wang W."/>
            <person name="Zhu M."/>
            <person name="He S."/>
            <person name="Zhang G."/>
        </authorList>
    </citation>
    <scope>NUCLEOTIDE SEQUENCE [LARGE SCALE GENOMIC DNA]</scope>
    <source>
        <strain evidence="2">Bchr_013</strain>
    </source>
</reference>
<name>A0A8X7WVG9_POLSE</name>
<evidence type="ECO:0000313" key="3">
    <source>
        <dbReference type="Proteomes" id="UP000886611"/>
    </source>
</evidence>
<evidence type="ECO:0000256" key="1">
    <source>
        <dbReference type="SAM" id="Phobius"/>
    </source>
</evidence>
<gene>
    <name evidence="2" type="primary">Ubac2</name>
    <name evidence="2" type="ORF">GTO96_0013323</name>
</gene>
<feature type="transmembrane region" description="Helical" evidence="1">
    <location>
        <begin position="43"/>
        <end position="73"/>
    </location>
</feature>
<keyword evidence="1" id="KW-0812">Transmembrane</keyword>
<feature type="non-terminal residue" evidence="2">
    <location>
        <position position="1"/>
    </location>
</feature>
<comment type="caution">
    <text evidence="2">The sequence shown here is derived from an EMBL/GenBank/DDBJ whole genome shotgun (WGS) entry which is preliminary data.</text>
</comment>
<dbReference type="Proteomes" id="UP000886611">
    <property type="component" value="Unassembled WGS sequence"/>
</dbReference>
<dbReference type="AlphaFoldDB" id="A0A8X7WVG9"/>
<sequence>MHVIFSFSLAPIFAFFVPFYHSIPRIQVTQVLGQFAVTNKSLVYLIGLQLLLSSPFMWIIALSGLISGMFYFYNMFQIQNIIFIPSWLARTSSFILEPLFSSAEPTHESSVGMGATLDIQRQQRMDLLDQQMLISQFSQARRRERQQVIPTM</sequence>
<protein>
    <submittedName>
        <fullName evidence="2">UBAC2 protein</fullName>
    </submittedName>
</protein>
<organism evidence="2 3">
    <name type="scientific">Polypterus senegalus</name>
    <name type="common">Senegal bichir</name>
    <dbReference type="NCBI Taxonomy" id="55291"/>
    <lineage>
        <taxon>Eukaryota</taxon>
        <taxon>Metazoa</taxon>
        <taxon>Chordata</taxon>
        <taxon>Craniata</taxon>
        <taxon>Vertebrata</taxon>
        <taxon>Euteleostomi</taxon>
        <taxon>Actinopterygii</taxon>
        <taxon>Polypteriformes</taxon>
        <taxon>Polypteridae</taxon>
        <taxon>Polypterus</taxon>
    </lineage>
</organism>
<accession>A0A8X7WVG9</accession>
<keyword evidence="3" id="KW-1185">Reference proteome</keyword>
<feature type="non-terminal residue" evidence="2">
    <location>
        <position position="152"/>
    </location>
</feature>
<evidence type="ECO:0000313" key="2">
    <source>
        <dbReference type="EMBL" id="KAG2456638.1"/>
    </source>
</evidence>